<evidence type="ECO:0000313" key="4">
    <source>
        <dbReference type="Proteomes" id="UP001552427"/>
    </source>
</evidence>
<evidence type="ECO:0000256" key="2">
    <source>
        <dbReference type="SAM" id="MobiDB-lite"/>
    </source>
</evidence>
<organism evidence="3 4">
    <name type="scientific">Nonomuraea bangladeshensis</name>
    <dbReference type="NCBI Taxonomy" id="404385"/>
    <lineage>
        <taxon>Bacteria</taxon>
        <taxon>Bacillati</taxon>
        <taxon>Actinomycetota</taxon>
        <taxon>Actinomycetes</taxon>
        <taxon>Streptosporangiales</taxon>
        <taxon>Streptosporangiaceae</taxon>
        <taxon>Nonomuraea</taxon>
    </lineage>
</organism>
<dbReference type="Proteomes" id="UP001552427">
    <property type="component" value="Unassembled WGS sequence"/>
</dbReference>
<dbReference type="EMBL" id="JBFARM010000003">
    <property type="protein sequence ID" value="MEV4285806.1"/>
    <property type="molecule type" value="Genomic_DNA"/>
</dbReference>
<gene>
    <name evidence="3" type="ORF">AB0K40_09905</name>
</gene>
<accession>A0ABV3GZV0</accession>
<sequence>MKRIGRAHLRPFVEADVTSLLERLALAEVTAAEKAAQLREQLAAAEEELRRLSITRETLLALAAQDDEHDNEPAAEARPGDPARGHEDEPDEPDSPEAPIEVASLPVLRGVRRQAVALLATAQRPMRVRDVVVALGEPDERGKVESMRSRLLRLAADGWLVRCEGGTYALASGVNGHASAWGGGEAPTS</sequence>
<name>A0ABV3GZV0_9ACTN</name>
<feature type="compositionally biased region" description="Basic and acidic residues" evidence="2">
    <location>
        <begin position="78"/>
        <end position="87"/>
    </location>
</feature>
<comment type="caution">
    <text evidence="3">The sequence shown here is derived from an EMBL/GenBank/DDBJ whole genome shotgun (WGS) entry which is preliminary data.</text>
</comment>
<keyword evidence="4" id="KW-1185">Reference proteome</keyword>
<reference evidence="3 4" key="1">
    <citation type="submission" date="2024-06" db="EMBL/GenBank/DDBJ databases">
        <title>The Natural Products Discovery Center: Release of the First 8490 Sequenced Strains for Exploring Actinobacteria Biosynthetic Diversity.</title>
        <authorList>
            <person name="Kalkreuter E."/>
            <person name="Kautsar S.A."/>
            <person name="Yang D."/>
            <person name="Bader C.D."/>
            <person name="Teijaro C.N."/>
            <person name="Fluegel L."/>
            <person name="Davis C.M."/>
            <person name="Simpson J.R."/>
            <person name="Lauterbach L."/>
            <person name="Steele A.D."/>
            <person name="Gui C."/>
            <person name="Meng S."/>
            <person name="Li G."/>
            <person name="Viehrig K."/>
            <person name="Ye F."/>
            <person name="Su P."/>
            <person name="Kiefer A.F."/>
            <person name="Nichols A."/>
            <person name="Cepeda A.J."/>
            <person name="Yan W."/>
            <person name="Fan B."/>
            <person name="Jiang Y."/>
            <person name="Adhikari A."/>
            <person name="Zheng C.-J."/>
            <person name="Schuster L."/>
            <person name="Cowan T.M."/>
            <person name="Smanski M.J."/>
            <person name="Chevrette M.G."/>
            <person name="De Carvalho L.P.S."/>
            <person name="Shen B."/>
        </authorList>
    </citation>
    <scope>NUCLEOTIDE SEQUENCE [LARGE SCALE GENOMIC DNA]</scope>
    <source>
        <strain evidence="3 4">NPDC049574</strain>
    </source>
</reference>
<dbReference type="RefSeq" id="WP_364446975.1">
    <property type="nucleotide sequence ID" value="NZ_JBFARM010000003.1"/>
</dbReference>
<protein>
    <submittedName>
        <fullName evidence="3">Uncharacterized protein</fullName>
    </submittedName>
</protein>
<feature type="coiled-coil region" evidence="1">
    <location>
        <begin position="28"/>
        <end position="62"/>
    </location>
</feature>
<feature type="region of interest" description="Disordered" evidence="2">
    <location>
        <begin position="63"/>
        <end position="103"/>
    </location>
</feature>
<evidence type="ECO:0000313" key="3">
    <source>
        <dbReference type="EMBL" id="MEV4285806.1"/>
    </source>
</evidence>
<evidence type="ECO:0000256" key="1">
    <source>
        <dbReference type="SAM" id="Coils"/>
    </source>
</evidence>
<keyword evidence="1" id="KW-0175">Coiled coil</keyword>
<proteinExistence type="predicted"/>